<dbReference type="SUPFAM" id="SSF52058">
    <property type="entry name" value="L domain-like"/>
    <property type="match status" value="1"/>
</dbReference>
<dbReference type="InterPro" id="IPR001611">
    <property type="entry name" value="Leu-rich_rpt"/>
</dbReference>
<keyword evidence="1" id="KW-0433">Leucine-rich repeat</keyword>
<dbReference type="SMART" id="SM00364">
    <property type="entry name" value="LRR_BAC"/>
    <property type="match status" value="8"/>
</dbReference>
<dbReference type="PROSITE" id="PS51450">
    <property type="entry name" value="LRR"/>
    <property type="match status" value="1"/>
</dbReference>
<comment type="function">
    <text evidence="4">Leucine-rich repeat protein that likely mediates protein interactions, possibly in the context of signal transduction.</text>
</comment>
<dbReference type="Proteomes" id="UP001085076">
    <property type="component" value="Miscellaneous, Linkage group lg07"/>
</dbReference>
<dbReference type="SMART" id="SM00369">
    <property type="entry name" value="LRR_TYP"/>
    <property type="match status" value="9"/>
</dbReference>
<dbReference type="InterPro" id="IPR003591">
    <property type="entry name" value="Leu-rich_rpt_typical-subtyp"/>
</dbReference>
<dbReference type="GO" id="GO:0005886">
    <property type="term" value="C:plasma membrane"/>
    <property type="evidence" value="ECO:0007669"/>
    <property type="project" value="TreeGrafter"/>
</dbReference>
<name>A0A9D5C890_9LILI</name>
<keyword evidence="7" id="KW-1185">Reference proteome</keyword>
<dbReference type="InterPro" id="IPR050715">
    <property type="entry name" value="LRR-SigEffector_domain"/>
</dbReference>
<protein>
    <recommendedName>
        <fullName evidence="5">Disease resistance R13L4/SHOC-2-like LRR domain-containing protein</fullName>
    </recommendedName>
</protein>
<dbReference type="FunFam" id="3.80.10.10:FF:000405">
    <property type="entry name" value="Plant intracellular Ras-group-related LRR protein 4"/>
    <property type="match status" value="1"/>
</dbReference>
<evidence type="ECO:0000259" key="5">
    <source>
        <dbReference type="Pfam" id="PF23598"/>
    </source>
</evidence>
<dbReference type="OrthoDB" id="1668230at2759"/>
<keyword evidence="2" id="KW-0677">Repeat</keyword>
<proteinExistence type="inferred from homology"/>
<comment type="similarity">
    <text evidence="3">Belongs to the SHOC2 family.</text>
</comment>
<dbReference type="PANTHER" id="PTHR45752">
    <property type="entry name" value="LEUCINE-RICH REPEAT-CONTAINING"/>
    <property type="match status" value="1"/>
</dbReference>
<feature type="domain" description="Disease resistance R13L4/SHOC-2-like LRR" evidence="5">
    <location>
        <begin position="179"/>
        <end position="262"/>
    </location>
</feature>
<evidence type="ECO:0000256" key="1">
    <source>
        <dbReference type="ARBA" id="ARBA00022614"/>
    </source>
</evidence>
<dbReference type="PRINTS" id="PR00019">
    <property type="entry name" value="LEURICHRPT"/>
</dbReference>
<evidence type="ECO:0000313" key="6">
    <source>
        <dbReference type="EMBL" id="KAJ0968123.1"/>
    </source>
</evidence>
<dbReference type="Pfam" id="PF13855">
    <property type="entry name" value="LRR_8"/>
    <property type="match status" value="1"/>
</dbReference>
<dbReference type="InterPro" id="IPR055414">
    <property type="entry name" value="LRR_R13L4/SHOC2-like"/>
</dbReference>
<dbReference type="AlphaFoldDB" id="A0A9D5C890"/>
<dbReference type="InterPro" id="IPR032675">
    <property type="entry name" value="LRR_dom_sf"/>
</dbReference>
<evidence type="ECO:0000256" key="2">
    <source>
        <dbReference type="ARBA" id="ARBA00022737"/>
    </source>
</evidence>
<dbReference type="Pfam" id="PF23598">
    <property type="entry name" value="LRR_14"/>
    <property type="match status" value="1"/>
</dbReference>
<reference evidence="6" key="1">
    <citation type="submission" date="2021-03" db="EMBL/GenBank/DDBJ databases">
        <authorList>
            <person name="Li Z."/>
            <person name="Yang C."/>
        </authorList>
    </citation>
    <scope>NUCLEOTIDE SEQUENCE</scope>
    <source>
        <strain evidence="6">Dzin_1.0</strain>
        <tissue evidence="6">Leaf</tissue>
    </source>
</reference>
<dbReference type="Gene3D" id="3.80.10.10">
    <property type="entry name" value="Ribonuclease Inhibitor"/>
    <property type="match status" value="1"/>
</dbReference>
<evidence type="ECO:0000313" key="7">
    <source>
        <dbReference type="Proteomes" id="UP001085076"/>
    </source>
</evidence>
<organism evidence="6 7">
    <name type="scientific">Dioscorea zingiberensis</name>
    <dbReference type="NCBI Taxonomy" id="325984"/>
    <lineage>
        <taxon>Eukaryota</taxon>
        <taxon>Viridiplantae</taxon>
        <taxon>Streptophyta</taxon>
        <taxon>Embryophyta</taxon>
        <taxon>Tracheophyta</taxon>
        <taxon>Spermatophyta</taxon>
        <taxon>Magnoliopsida</taxon>
        <taxon>Liliopsida</taxon>
        <taxon>Dioscoreales</taxon>
        <taxon>Dioscoreaceae</taxon>
        <taxon>Dioscorea</taxon>
    </lineage>
</organism>
<dbReference type="PANTHER" id="PTHR45752:SF101">
    <property type="entry name" value="PLANT INTRACELLULAR RAS-GROUP-RELATED LRR PROTEIN 4"/>
    <property type="match status" value="1"/>
</dbReference>
<reference evidence="6" key="2">
    <citation type="journal article" date="2022" name="Hortic Res">
        <title>The genome of Dioscorea zingiberensis sheds light on the biosynthesis, origin and evolution of the medicinally important diosgenin saponins.</title>
        <authorList>
            <person name="Li Y."/>
            <person name="Tan C."/>
            <person name="Li Z."/>
            <person name="Guo J."/>
            <person name="Li S."/>
            <person name="Chen X."/>
            <person name="Wang C."/>
            <person name="Dai X."/>
            <person name="Yang H."/>
            <person name="Song W."/>
            <person name="Hou L."/>
            <person name="Xu J."/>
            <person name="Tong Z."/>
            <person name="Xu A."/>
            <person name="Yuan X."/>
            <person name="Wang W."/>
            <person name="Yang Q."/>
            <person name="Chen L."/>
            <person name="Sun Z."/>
            <person name="Wang K."/>
            <person name="Pan B."/>
            <person name="Chen J."/>
            <person name="Bao Y."/>
            <person name="Liu F."/>
            <person name="Qi X."/>
            <person name="Gang D.R."/>
            <person name="Wen J."/>
            <person name="Li J."/>
        </authorList>
    </citation>
    <scope>NUCLEOTIDE SEQUENCE</scope>
    <source>
        <strain evidence="6">Dzin_1.0</strain>
    </source>
</reference>
<comment type="caution">
    <text evidence="6">The sequence shown here is derived from an EMBL/GenBank/DDBJ whole genome shotgun (WGS) entry which is preliminary data.</text>
</comment>
<evidence type="ECO:0000256" key="4">
    <source>
        <dbReference type="ARBA" id="ARBA00037519"/>
    </source>
</evidence>
<dbReference type="Pfam" id="PF00560">
    <property type="entry name" value="LRR_1"/>
    <property type="match status" value="1"/>
</dbReference>
<dbReference type="EMBL" id="JAGGNH010000007">
    <property type="protein sequence ID" value="KAJ0968123.1"/>
    <property type="molecule type" value="Genomic_DNA"/>
</dbReference>
<sequence>MDLETSPIKEAVEEVMRIYKSLPPRPTIEDVKVAMAIIKTVDKEEELKISQNQSFPRISGLDDELFSVLQEARKCFISFHSYQQKKEAQLLLDLDTWFQAFDDIIRRTSELVSTSNGADHHLLLVSSSNSENSENSHVGTKTEKLSIIKVASLIESTAKDGTGVLDLGGKLMDQIEWLPTSLGKLEGITDLNLSENQITALPQTIDRLRFLQKLDIHSNQMTEIPETIGELSNLINLDVHANRLKSLPSSLGNLTNLTSLDLSSNQISELPDTLGNLTRLKRLILETNEIEEIPYTIGSCSSLIELRLDFNRLKALPEAIGKLEKLEVLTLHYNRIKRLPTTMASLSDLREFDVSFNELELVPETLCFATKLVRLNVGRNFADLQSLPRSIGNLEMLEELDISSNQIRILPDSFRFLSKLKVLQAEETPLEVPPRQVIESGPQAVIRFMNDLVAAKEVRRTQVAEENGFCLRICPKFHHRRKEINTGIVPTKA</sequence>
<accession>A0A9D5C890</accession>
<gene>
    <name evidence="6" type="ORF">J5N97_025040</name>
</gene>
<evidence type="ECO:0000256" key="3">
    <source>
        <dbReference type="ARBA" id="ARBA00023786"/>
    </source>
</evidence>